<dbReference type="KEGG" id="cpae:CPAST_c16740"/>
<name>A0A0H3J2R4_CLOPA</name>
<evidence type="ECO:0000313" key="2">
    <source>
        <dbReference type="EMBL" id="KRU12260.1"/>
    </source>
</evidence>
<dbReference type="Pfam" id="PF08812">
    <property type="entry name" value="YtxC"/>
    <property type="match status" value="1"/>
</dbReference>
<dbReference type="Proteomes" id="UP000030905">
    <property type="component" value="Chromosome"/>
</dbReference>
<evidence type="ECO:0000313" key="4">
    <source>
        <dbReference type="Proteomes" id="UP000030905"/>
    </source>
</evidence>
<reference evidence="2" key="2">
    <citation type="submission" date="2015-10" db="EMBL/GenBank/DDBJ databases">
        <title>Improved Draft Genome Sequence of Clostridium pasteurianum Strain ATCC 6013 (DSM 525) Using a Hybrid Next-Generation Sequencing Approach.</title>
        <authorList>
            <person name="Pyne M.E."/>
            <person name="Utturkar S.M."/>
            <person name="Brown S.D."/>
            <person name="Moo-Young M."/>
            <person name="Chung D.A."/>
            <person name="Chou P.C."/>
        </authorList>
    </citation>
    <scope>NUCLEOTIDE SEQUENCE</scope>
    <source>
        <strain evidence="2">ATCC 6013</strain>
    </source>
</reference>
<accession>A0A0H3J2R4</accession>
<dbReference type="KEGG" id="cpat:CLPA_c16740"/>
<dbReference type="InterPro" id="IPR014199">
    <property type="entry name" value="Spore_YtxC"/>
</dbReference>
<gene>
    <name evidence="1" type="ORF">CLPA_c16740</name>
    <name evidence="2" type="ORF">CP6013_01507</name>
</gene>
<protein>
    <submittedName>
        <fullName evidence="1">Putative sporulation protein</fullName>
    </submittedName>
    <submittedName>
        <fullName evidence="2">Sporulation protein YtxC</fullName>
    </submittedName>
</protein>
<dbReference type="RefSeq" id="WP_003443603.1">
    <property type="nucleotide sequence ID" value="NZ_ANZB01000004.1"/>
</dbReference>
<sequence>MLLKSIVYNGEKEDIIDGLEYIKHNLELKGIKVGISESIENRTHFVKMFCSDEFFNSRVEYNFNLYLSMVLYEIMTKEFYNKKLIEFLNENYFFLKAEEIKDLKSICKDSFLCNGKIKDENEVYYINRKNSITKKIFSCVSENELINIEGFIRFRIKEMESDFQAIVDKSVEKYMIDKEYNEFINLLKYFVDIQESKIDEVNIYPDANERYIIKDKDGKDIGRDLVKNLKNTKYDSKENQEDIIISGLITLSPRSIVIHNVEEFKKRELIDTISNVFEDKVKFYDDNEERESLKDKLEKINKDLIKV</sequence>
<evidence type="ECO:0000313" key="1">
    <source>
        <dbReference type="EMBL" id="AJA51732.1"/>
    </source>
</evidence>
<dbReference type="EMBL" id="CP009268">
    <property type="protein sequence ID" value="AJA51732.1"/>
    <property type="molecule type" value="Genomic_DNA"/>
</dbReference>
<dbReference type="AlphaFoldDB" id="A0A0H3J2R4"/>
<organism evidence="1 4">
    <name type="scientific">Clostridium pasteurianum DSM 525 = ATCC 6013</name>
    <dbReference type="NCBI Taxonomy" id="1262449"/>
    <lineage>
        <taxon>Bacteria</taxon>
        <taxon>Bacillati</taxon>
        <taxon>Bacillota</taxon>
        <taxon>Clostridia</taxon>
        <taxon>Eubacteriales</taxon>
        <taxon>Clostridiaceae</taxon>
        <taxon>Clostridium</taxon>
    </lineage>
</organism>
<keyword evidence="4" id="KW-1185">Reference proteome</keyword>
<dbReference type="EMBL" id="JPGY02000001">
    <property type="protein sequence ID" value="KRU12260.1"/>
    <property type="molecule type" value="Genomic_DNA"/>
</dbReference>
<reference evidence="1 4" key="1">
    <citation type="journal article" date="2015" name="Genome Announc.">
        <title>Complete Genome Sequence of the Nitrogen-Fixing and Solvent-Producing Clostridium pasteurianum DSM 525.</title>
        <authorList>
            <person name="Poehlein A."/>
            <person name="Grosse-Honebrink A."/>
            <person name="Zhang Y."/>
            <person name="Minton N.P."/>
            <person name="Daniel R."/>
        </authorList>
    </citation>
    <scope>NUCLEOTIDE SEQUENCE [LARGE SCALE GENOMIC DNA]</scope>
    <source>
        <strain evidence="1">DSM 525</strain>
        <strain evidence="4">DSM 525 / ATCC 6013</strain>
    </source>
</reference>
<proteinExistence type="predicted"/>
<dbReference type="NCBIfam" id="TIGR02834">
    <property type="entry name" value="spo_ytxC"/>
    <property type="match status" value="1"/>
</dbReference>
<dbReference type="GeneID" id="93073837"/>
<reference evidence="2 3" key="3">
    <citation type="journal article" name="Genome Announc.">
        <title>Improved Draft Genome Sequence of Clostridium pasteurianum Strain ATCC 6013 (DSM 525) Using a Hybrid Next-Generation Sequencing Approach.</title>
        <authorList>
            <person name="Pyne M.E."/>
            <person name="Utturkar S."/>
            <person name="Brown S.D."/>
            <person name="Moo-Young M."/>
            <person name="Chung D.A."/>
            <person name="Chou C.P."/>
        </authorList>
    </citation>
    <scope>NUCLEOTIDE SEQUENCE [LARGE SCALE GENOMIC DNA]</scope>
    <source>
        <strain evidence="2 3">ATCC 6013</strain>
    </source>
</reference>
<dbReference type="Proteomes" id="UP000028042">
    <property type="component" value="Unassembled WGS sequence"/>
</dbReference>
<dbReference type="eggNOG" id="ENOG5031S9P">
    <property type="taxonomic scope" value="Bacteria"/>
</dbReference>
<dbReference type="PATRIC" id="fig|1262449.3.peg.1509"/>
<evidence type="ECO:0000313" key="3">
    <source>
        <dbReference type="Proteomes" id="UP000028042"/>
    </source>
</evidence>